<feature type="transmembrane region" description="Helical" evidence="2">
    <location>
        <begin position="584"/>
        <end position="607"/>
    </location>
</feature>
<gene>
    <name evidence="4" type="ORF">POF43_006880</name>
</gene>
<feature type="transmembrane region" description="Helical" evidence="2">
    <location>
        <begin position="619"/>
        <end position="640"/>
    </location>
</feature>
<name>A0ABT6VVD5_9ACTN</name>
<dbReference type="PANTHER" id="PTHR10566:SF113">
    <property type="entry name" value="PROTEIN ACTIVITY OF BC1 COMPLEX KINASE 7, CHLOROPLASTIC"/>
    <property type="match status" value="1"/>
</dbReference>
<dbReference type="InterPro" id="IPR011009">
    <property type="entry name" value="Kinase-like_dom_sf"/>
</dbReference>
<dbReference type="PANTHER" id="PTHR10566">
    <property type="entry name" value="CHAPERONE-ACTIVITY OF BC1 COMPLEX CABC1 -RELATED"/>
    <property type="match status" value="1"/>
</dbReference>
<feature type="transmembrane region" description="Helical" evidence="2">
    <location>
        <begin position="63"/>
        <end position="83"/>
    </location>
</feature>
<dbReference type="CDD" id="cd05121">
    <property type="entry name" value="ABC1_ADCK3-like"/>
    <property type="match status" value="1"/>
</dbReference>
<dbReference type="Pfam" id="PF03109">
    <property type="entry name" value="ABC1"/>
    <property type="match status" value="1"/>
</dbReference>
<sequence length="648" mass="70112">MMKAAEFISASLVLIVFVTAFAAGARRLLGVRTSVLRTLLTGLVGIAGLAVFSSVMQRPEQRGVLTGVQVGSALVVAMGFLAVSEVVVPSGSCRPAAWLRSVRSRLDRGRRYSHISSIIVRHGLRPYLRGRGPGGRGRSGDQLAYPLRLALEEAGTTFVKLGQMLSTRDDLLPPAFVTELSRLQSQVPPAPWTEVEAVLREAYGRPVAEVFAQFDPEPLAAASVAQVHLARLHCGEPVVVKVQRPGIRPVVERDLEVICRLARMLEERTRWAAALGVVELAEAFAASVHEELDFRTEARNLAVITRAWARRPQDPVVRLPSAYEELSGERVLVLERLPGRPIGAAYASLDDLGLDRADLAGSLLANMLQQIMVDGTFHADPHPGNILLLDDGGIGLVDFGSVGRVDARLQSGLRRFISAVHRGNAAALCDALLEVVDRPDDLDEHGLERSLGRFMAVHFAPGSLPDIQVFTALFRLVAAHGLKIPPEVATVFRALATLEGTLVRIRPGFNLVEQAQGMVRKQLAGGGPEAVRQAVGGELAGALAVLRRLPRRLDRVTGALEHGRLTVGVRMFADPQDRAYLRTLLYDVLLTLLGATTGVMGTVLLNVRRGPMVTPSISLTELLGYHLLLVSAVLVMRVLFSASRPRRP</sequence>
<evidence type="ECO:0000256" key="2">
    <source>
        <dbReference type="SAM" id="Phobius"/>
    </source>
</evidence>
<evidence type="ECO:0000313" key="5">
    <source>
        <dbReference type="Proteomes" id="UP001156398"/>
    </source>
</evidence>
<keyword evidence="2" id="KW-0812">Transmembrane</keyword>
<dbReference type="InterPro" id="IPR050154">
    <property type="entry name" value="UbiB_kinase"/>
</dbReference>
<protein>
    <submittedName>
        <fullName evidence="4">AarF/UbiB family protein</fullName>
    </submittedName>
</protein>
<proteinExistence type="inferred from homology"/>
<dbReference type="EMBL" id="JAAGKO020000006">
    <property type="protein sequence ID" value="MDI5962438.1"/>
    <property type="molecule type" value="Genomic_DNA"/>
</dbReference>
<dbReference type="InterPro" id="IPR004147">
    <property type="entry name" value="ABC1_dom"/>
</dbReference>
<evidence type="ECO:0000259" key="3">
    <source>
        <dbReference type="Pfam" id="PF03109"/>
    </source>
</evidence>
<dbReference type="RefSeq" id="WP_271323457.1">
    <property type="nucleotide sequence ID" value="NZ_JAAGKO020000006.1"/>
</dbReference>
<dbReference type="Proteomes" id="UP001156398">
    <property type="component" value="Unassembled WGS sequence"/>
</dbReference>
<organism evidence="4 5">
    <name type="scientific">Streptantibioticus silvisoli</name>
    <dbReference type="NCBI Taxonomy" id="2705255"/>
    <lineage>
        <taxon>Bacteria</taxon>
        <taxon>Bacillati</taxon>
        <taxon>Actinomycetota</taxon>
        <taxon>Actinomycetes</taxon>
        <taxon>Kitasatosporales</taxon>
        <taxon>Streptomycetaceae</taxon>
        <taxon>Streptantibioticus</taxon>
    </lineage>
</organism>
<dbReference type="SUPFAM" id="SSF56112">
    <property type="entry name" value="Protein kinase-like (PK-like)"/>
    <property type="match status" value="1"/>
</dbReference>
<evidence type="ECO:0000313" key="4">
    <source>
        <dbReference type="EMBL" id="MDI5962438.1"/>
    </source>
</evidence>
<keyword evidence="5" id="KW-1185">Reference proteome</keyword>
<feature type="transmembrane region" description="Helical" evidence="2">
    <location>
        <begin position="38"/>
        <end position="56"/>
    </location>
</feature>
<accession>A0ABT6VVD5</accession>
<evidence type="ECO:0000256" key="1">
    <source>
        <dbReference type="ARBA" id="ARBA00009670"/>
    </source>
</evidence>
<comment type="caution">
    <text evidence="4">The sequence shown here is derived from an EMBL/GenBank/DDBJ whole genome shotgun (WGS) entry which is preliminary data.</text>
</comment>
<feature type="domain" description="ABC1 atypical kinase-like" evidence="3">
    <location>
        <begin position="182"/>
        <end position="428"/>
    </location>
</feature>
<reference evidence="4 5" key="1">
    <citation type="submission" date="2023-05" db="EMBL/GenBank/DDBJ databases">
        <title>Streptantibioticus silvisoli sp. nov., acidotolerant actinomycetes 1 from pine litter.</title>
        <authorList>
            <person name="Swiecimska M."/>
            <person name="Golinska P."/>
            <person name="Sangal V."/>
            <person name="Wachnowicz B."/>
            <person name="Goodfellow M."/>
        </authorList>
    </citation>
    <scope>NUCLEOTIDE SEQUENCE [LARGE SCALE GENOMIC DNA]</scope>
    <source>
        <strain evidence="4 5">SL54</strain>
    </source>
</reference>
<comment type="similarity">
    <text evidence="1">Belongs to the protein kinase superfamily. ADCK protein kinase family.</text>
</comment>
<keyword evidence="2" id="KW-0472">Membrane</keyword>
<keyword evidence="2" id="KW-1133">Transmembrane helix</keyword>